<evidence type="ECO:0000256" key="1">
    <source>
        <dbReference type="ARBA" id="ARBA00001933"/>
    </source>
</evidence>
<proteinExistence type="inferred from homology"/>
<dbReference type="InterPro" id="IPR000192">
    <property type="entry name" value="Aminotrans_V_dom"/>
</dbReference>
<dbReference type="AlphaFoldDB" id="A0A0U1NJI4"/>
<organism evidence="7 8">
    <name type="scientific">Nereida ignava</name>
    <dbReference type="NCBI Taxonomy" id="282199"/>
    <lineage>
        <taxon>Bacteria</taxon>
        <taxon>Pseudomonadati</taxon>
        <taxon>Pseudomonadota</taxon>
        <taxon>Alphaproteobacteria</taxon>
        <taxon>Rhodobacterales</taxon>
        <taxon>Roseobacteraceae</taxon>
        <taxon>Nereida</taxon>
    </lineage>
</organism>
<dbReference type="InterPro" id="IPR015422">
    <property type="entry name" value="PyrdxlP-dep_Trfase_small"/>
</dbReference>
<dbReference type="STRING" id="282199.GCA_001049735_00931"/>
<feature type="binding site" evidence="4">
    <location>
        <position position="352"/>
    </location>
    <ligand>
        <name>substrate</name>
    </ligand>
</feature>
<dbReference type="RefSeq" id="WP_048598310.1">
    <property type="nucleotide sequence ID" value="NZ_CBFHGK010000010.1"/>
</dbReference>
<dbReference type="Pfam" id="PF00266">
    <property type="entry name" value="Aminotran_5"/>
    <property type="match status" value="1"/>
</dbReference>
<dbReference type="GO" id="GO:0016491">
    <property type="term" value="F:oxidoreductase activity"/>
    <property type="evidence" value="ECO:0007669"/>
    <property type="project" value="UniProtKB-KW"/>
</dbReference>
<dbReference type="InterPro" id="IPR015421">
    <property type="entry name" value="PyrdxlP-dep_Trfase_major"/>
</dbReference>
<comment type="similarity">
    <text evidence="2">Belongs to the class-V pyridoxal-phosphate-dependent aminotransferase family.</text>
</comment>
<evidence type="ECO:0000256" key="5">
    <source>
        <dbReference type="PIRSR" id="PIRSR000524-50"/>
    </source>
</evidence>
<dbReference type="PIRSF" id="PIRSF000524">
    <property type="entry name" value="SPT"/>
    <property type="match status" value="1"/>
</dbReference>
<dbReference type="InterPro" id="IPR015424">
    <property type="entry name" value="PyrdxlP-dep_Trfase"/>
</dbReference>
<dbReference type="Gene3D" id="3.90.1150.10">
    <property type="entry name" value="Aspartate Aminotransferase, domain 1"/>
    <property type="match status" value="1"/>
</dbReference>
<dbReference type="PANTHER" id="PTHR21152:SF40">
    <property type="entry name" value="ALANINE--GLYOXYLATE AMINOTRANSFERASE"/>
    <property type="match status" value="1"/>
</dbReference>
<evidence type="ECO:0000256" key="2">
    <source>
        <dbReference type="ARBA" id="ARBA00009236"/>
    </source>
</evidence>
<dbReference type="InterPro" id="IPR024169">
    <property type="entry name" value="SP_NH2Trfase/AEP_transaminase"/>
</dbReference>
<evidence type="ECO:0000313" key="7">
    <source>
        <dbReference type="EMBL" id="CRK74892.1"/>
    </source>
</evidence>
<dbReference type="Gene3D" id="3.40.640.10">
    <property type="entry name" value="Type I PLP-dependent aspartate aminotransferase-like (Major domain)"/>
    <property type="match status" value="1"/>
</dbReference>
<dbReference type="GO" id="GO:0008453">
    <property type="term" value="F:alanine-glyoxylate transaminase activity"/>
    <property type="evidence" value="ECO:0007669"/>
    <property type="project" value="TreeGrafter"/>
</dbReference>
<dbReference type="EC" id="1.12.-.-" evidence="7"/>
<gene>
    <name evidence="7" type="ORF">NIG5292_00931</name>
</gene>
<reference evidence="7 8" key="1">
    <citation type="submission" date="2015-04" db="EMBL/GenBank/DDBJ databases">
        <authorList>
            <person name="Syromyatnikov M.Y."/>
            <person name="Popov V.N."/>
        </authorList>
    </citation>
    <scope>NUCLEOTIDE SEQUENCE [LARGE SCALE GENOMIC DNA]</scope>
    <source>
        <strain evidence="7 8">CECT 5292</strain>
    </source>
</reference>
<keyword evidence="7" id="KW-0560">Oxidoreductase</keyword>
<dbReference type="PANTHER" id="PTHR21152">
    <property type="entry name" value="AMINOTRANSFERASE CLASS V"/>
    <property type="match status" value="1"/>
</dbReference>
<dbReference type="SUPFAM" id="SSF53383">
    <property type="entry name" value="PLP-dependent transferases"/>
    <property type="match status" value="1"/>
</dbReference>
<protein>
    <submittedName>
        <fullName evidence="7">Soluble hydrogenase 42 kDa subunit</fullName>
        <ecNumber evidence="7">1.12.-.-</ecNumber>
    </submittedName>
</protein>
<evidence type="ECO:0000256" key="3">
    <source>
        <dbReference type="ARBA" id="ARBA00022898"/>
    </source>
</evidence>
<keyword evidence="3 5" id="KW-0663">Pyridoxal phosphate</keyword>
<evidence type="ECO:0000256" key="4">
    <source>
        <dbReference type="PIRSR" id="PIRSR000524-1"/>
    </source>
</evidence>
<dbReference type="EMBL" id="CVQV01000004">
    <property type="protein sequence ID" value="CRK74892.1"/>
    <property type="molecule type" value="Genomic_DNA"/>
</dbReference>
<evidence type="ECO:0000259" key="6">
    <source>
        <dbReference type="Pfam" id="PF00266"/>
    </source>
</evidence>
<dbReference type="GO" id="GO:0019265">
    <property type="term" value="P:glycine biosynthetic process, by transamination of glyoxylate"/>
    <property type="evidence" value="ECO:0007669"/>
    <property type="project" value="TreeGrafter"/>
</dbReference>
<evidence type="ECO:0000313" key="8">
    <source>
        <dbReference type="Proteomes" id="UP000048949"/>
    </source>
</evidence>
<feature type="modified residue" description="N6-(pyridoxal phosphate)lysine" evidence="5">
    <location>
        <position position="197"/>
    </location>
</feature>
<dbReference type="GO" id="GO:0004760">
    <property type="term" value="F:L-serine-pyruvate transaminase activity"/>
    <property type="evidence" value="ECO:0007669"/>
    <property type="project" value="TreeGrafter"/>
</dbReference>
<accession>A0A0U1NJI4</accession>
<sequence>MTSLTHGRHYLAIPGPSVMPDRVLQAMHRPSPNIYEGELIEITETLPADLKAMARTKHHVAMYIGNGHAAWEAALFNTLSAGDEVIVIMTGLFANGWADMAKAMGVTAHVLDFGRRSSFDPARVAEALAATPQAKAVLMVHVDTSTSVKNDVSAVRALMDEADSNALLMADCIASFGCDDFRMDAWGVDVMVAGCQKGLMVPAGMSFVFYSDKADNIRETNGCLSRYWDWRPRTNPEFFYLHWCGTAPTHHIYGLREALDMINEEGYENVLARHRLLAEAVWAAFECWSQDGPLELNIADRTLRSHAVTTLRTGAPHATTLRNWVSGNAGLTLGIGLGMATEDDPKSDGFFRVGHMGHVNAQMILGALGTIQTGLVATGLPHGDGALDAATRVLAGQG</sequence>
<comment type="cofactor">
    <cofactor evidence="1 5">
        <name>pyridoxal 5'-phosphate</name>
        <dbReference type="ChEBI" id="CHEBI:597326"/>
    </cofactor>
</comment>
<keyword evidence="8" id="KW-1185">Reference proteome</keyword>
<dbReference type="Proteomes" id="UP000048949">
    <property type="component" value="Unassembled WGS sequence"/>
</dbReference>
<feature type="domain" description="Aminotransferase class V" evidence="6">
    <location>
        <begin position="62"/>
        <end position="282"/>
    </location>
</feature>
<name>A0A0U1NJI4_9RHOB</name>